<evidence type="ECO:0000313" key="1">
    <source>
        <dbReference type="EMBL" id="TJY38200.1"/>
    </source>
</evidence>
<dbReference type="RefSeq" id="WP_136840808.1">
    <property type="nucleotide sequence ID" value="NZ_SUPL01000001.1"/>
</dbReference>
<protein>
    <submittedName>
        <fullName evidence="1">Uncharacterized protein</fullName>
    </submittedName>
</protein>
<accession>A0A4U0F1Q1</accession>
<gene>
    <name evidence="1" type="ORF">E5167_02800</name>
</gene>
<dbReference type="Proteomes" id="UP000307657">
    <property type="component" value="Unassembled WGS sequence"/>
</dbReference>
<dbReference type="OrthoDB" id="1211741at2"/>
<name>A0A4U0F1Q1_9FLAO</name>
<dbReference type="EMBL" id="SUPL01000001">
    <property type="protein sequence ID" value="TJY38200.1"/>
    <property type="molecule type" value="Genomic_DNA"/>
</dbReference>
<proteinExistence type="predicted"/>
<sequence>MDTKYINKTVLPYLNEVFFPEILIGELIQYVVDENGFQERTNKDKSPDDWDYAQNELVDITPEDILYKAKHYFNTSNFTQTQIESIFKGLDMSLERFKKKTPKSFVSFDWKNKCKNEKAIPEANKRQQEIINIYTALRNKLLGVKINKSTIDETALKYVYLGIDINRSNCNIHANDNNHKSGEKLYQRYIYFLNKNNRIVPPDPISFIKFRNKIELFESVFEKLPLNKRDIAKADLDCLKEKFINLYNDKL</sequence>
<keyword evidence="2" id="KW-1185">Reference proteome</keyword>
<comment type="caution">
    <text evidence="1">The sequence shown here is derived from an EMBL/GenBank/DDBJ whole genome shotgun (WGS) entry which is preliminary data.</text>
</comment>
<evidence type="ECO:0000313" key="2">
    <source>
        <dbReference type="Proteomes" id="UP000307657"/>
    </source>
</evidence>
<reference evidence="1 2" key="1">
    <citation type="submission" date="2019-04" db="EMBL/GenBank/DDBJ databases">
        <title>Lacinutrix sp. nov., isolated from marine water.</title>
        <authorList>
            <person name="Kim W."/>
        </authorList>
    </citation>
    <scope>NUCLEOTIDE SEQUENCE [LARGE SCALE GENOMIC DNA]</scope>
    <source>
        <strain evidence="1 2">CAU 1491</strain>
    </source>
</reference>
<dbReference type="AlphaFoldDB" id="A0A4U0F1Q1"/>
<organism evidence="1 2">
    <name type="scientific">Pontimicrobium aquaticum</name>
    <dbReference type="NCBI Taxonomy" id="2565367"/>
    <lineage>
        <taxon>Bacteria</taxon>
        <taxon>Pseudomonadati</taxon>
        <taxon>Bacteroidota</taxon>
        <taxon>Flavobacteriia</taxon>
        <taxon>Flavobacteriales</taxon>
        <taxon>Flavobacteriaceae</taxon>
        <taxon>Pontimicrobium</taxon>
    </lineage>
</organism>